<evidence type="ECO:0000256" key="7">
    <source>
        <dbReference type="ARBA" id="ARBA00023128"/>
    </source>
</evidence>
<dbReference type="GO" id="GO:0005743">
    <property type="term" value="C:mitochondrial inner membrane"/>
    <property type="evidence" value="ECO:0007669"/>
    <property type="project" value="UniProtKB-SubCell"/>
</dbReference>
<protein>
    <recommendedName>
        <fullName evidence="3 10">Mitochondrial escape protein 2</fullName>
    </recommendedName>
</protein>
<evidence type="ECO:0000256" key="1">
    <source>
        <dbReference type="ARBA" id="ARBA00004434"/>
    </source>
</evidence>
<keyword evidence="13" id="KW-1185">Reference proteome</keyword>
<keyword evidence="8" id="KW-0472">Membrane</keyword>
<accession>A0A9P6E195</accession>
<dbReference type="AlphaFoldDB" id="A0A9P6E195"/>
<comment type="caution">
    <text evidence="12">The sequence shown here is derived from an EMBL/GenBank/DDBJ whole genome shotgun (WGS) entry which is preliminary data.</text>
</comment>
<dbReference type="PANTHER" id="PTHR32198">
    <property type="entry name" value="MITOCHONDRIAL ESCAPE PROTEIN 2"/>
    <property type="match status" value="1"/>
</dbReference>
<evidence type="ECO:0000256" key="3">
    <source>
        <dbReference type="ARBA" id="ARBA00020222"/>
    </source>
</evidence>
<comment type="function">
    <text evidence="9 10">Plays a role in maintaining the mitochondrial genome and in controlling the mtDNA escape. Involved in the regulation of mtDNA nucleotide structure and number. May have a dispensable role in early maturation of pre-rRNA.</text>
</comment>
<dbReference type="InterPro" id="IPR018850">
    <property type="entry name" value="Mt_escape_2_C"/>
</dbReference>
<evidence type="ECO:0000313" key="12">
    <source>
        <dbReference type="EMBL" id="KAF9518888.1"/>
    </source>
</evidence>
<proteinExistence type="inferred from homology"/>
<name>A0A9P6E195_9AGAM</name>
<reference evidence="12" key="1">
    <citation type="journal article" date="2020" name="Nat. Commun.">
        <title>Large-scale genome sequencing of mycorrhizal fungi provides insights into the early evolution of symbiotic traits.</title>
        <authorList>
            <person name="Miyauchi S."/>
            <person name="Kiss E."/>
            <person name="Kuo A."/>
            <person name="Drula E."/>
            <person name="Kohler A."/>
            <person name="Sanchez-Garcia M."/>
            <person name="Morin E."/>
            <person name="Andreopoulos B."/>
            <person name="Barry K.W."/>
            <person name="Bonito G."/>
            <person name="Buee M."/>
            <person name="Carver A."/>
            <person name="Chen C."/>
            <person name="Cichocki N."/>
            <person name="Clum A."/>
            <person name="Culley D."/>
            <person name="Crous P.W."/>
            <person name="Fauchery L."/>
            <person name="Girlanda M."/>
            <person name="Hayes R.D."/>
            <person name="Keri Z."/>
            <person name="LaButti K."/>
            <person name="Lipzen A."/>
            <person name="Lombard V."/>
            <person name="Magnuson J."/>
            <person name="Maillard F."/>
            <person name="Murat C."/>
            <person name="Nolan M."/>
            <person name="Ohm R.A."/>
            <person name="Pangilinan J."/>
            <person name="Pereira M.F."/>
            <person name="Perotto S."/>
            <person name="Peter M."/>
            <person name="Pfister S."/>
            <person name="Riley R."/>
            <person name="Sitrit Y."/>
            <person name="Stielow J.B."/>
            <person name="Szollosi G."/>
            <person name="Zifcakova L."/>
            <person name="Stursova M."/>
            <person name="Spatafora J.W."/>
            <person name="Tedersoo L."/>
            <person name="Vaario L.M."/>
            <person name="Yamada A."/>
            <person name="Yan M."/>
            <person name="Wang P."/>
            <person name="Xu J."/>
            <person name="Bruns T."/>
            <person name="Baldrian P."/>
            <person name="Vilgalys R."/>
            <person name="Dunand C."/>
            <person name="Henrissat B."/>
            <person name="Grigoriev I.V."/>
            <person name="Hibbett D."/>
            <person name="Nagy L.G."/>
            <person name="Martin F.M."/>
        </authorList>
    </citation>
    <scope>NUCLEOTIDE SEQUENCE</scope>
    <source>
        <strain evidence="12">UP504</strain>
    </source>
</reference>
<evidence type="ECO:0000256" key="8">
    <source>
        <dbReference type="ARBA" id="ARBA00023136"/>
    </source>
</evidence>
<keyword evidence="6" id="KW-1133">Transmembrane helix</keyword>
<dbReference type="Proteomes" id="UP000886523">
    <property type="component" value="Unassembled WGS sequence"/>
</dbReference>
<dbReference type="EMBL" id="MU128921">
    <property type="protein sequence ID" value="KAF9518888.1"/>
    <property type="molecule type" value="Genomic_DNA"/>
</dbReference>
<organism evidence="12 13">
    <name type="scientific">Hydnum rufescens UP504</name>
    <dbReference type="NCBI Taxonomy" id="1448309"/>
    <lineage>
        <taxon>Eukaryota</taxon>
        <taxon>Fungi</taxon>
        <taxon>Dikarya</taxon>
        <taxon>Basidiomycota</taxon>
        <taxon>Agaricomycotina</taxon>
        <taxon>Agaricomycetes</taxon>
        <taxon>Cantharellales</taxon>
        <taxon>Hydnaceae</taxon>
        <taxon>Hydnum</taxon>
    </lineage>
</organism>
<gene>
    <name evidence="12" type="ORF">BS47DRAFT_166067</name>
</gene>
<keyword evidence="10" id="KW-0694">RNA-binding</keyword>
<keyword evidence="7 10" id="KW-0496">Mitochondrion</keyword>
<evidence type="ECO:0000256" key="2">
    <source>
        <dbReference type="ARBA" id="ARBA00010320"/>
    </source>
</evidence>
<sequence length="891" mass="99608">MLLQLARTRLLHSRRSLLAIYTLPACRRAISSLRANRNDVVEHQESAIVYVDSVFPICRGSWDPRYYLATFRRQEILDELHGILEKASTQGFQLVRLNPPQRGVFAYFEYITPTFPQGIISSPKEGLIAYLQETARAMGGIPSWLGLRQGNIWLVQGEPWEEDLRRYPASVVKVEFEGPDIHPETLYHTFRPYGRIVDITRPAPVPAGTLRSSDIHYSSLRSAVRARNCLHGVSIPLKNSIVATRLSIIYERVIKAHVIRDWLSKHPRITLPIVLFLLATMTYTIFNPVRILMVEARVRNWFAYRDYAFFQWLRRNTIGFLDVDFVTASPSLTQGGWKERKEAETTLSSYLSEYPSTVAFLHGPAGSGKSNLISHTLGSQQRPALIIDCAPIFGASSDAQIISNLAKQTGYWPIFGFLSSMSNVIDLASLGLVGQKVGFSTSLESQLKDMLETVATSLQRINLAHSESVQHSLIRAERERARIVAQGVRRDRLLKGLYHDGRLDCVSGNGIMSELGFGDEPLDEREIITVVSPSPLDHPNGATLATDTPSEAESRMIKTKQDAEIDISGLPIVVVKNYGVKGSSKHDEVLEVLSQFCASLIEKQIAHVIVMSDNRENMKRLARSQGSRPLTTIGLNDADNISALSIVKSKLDNIQLTPDQAKCVGRLGGRSRDLDMLIYKIKSGHSVEDAVEDIIVRAMGKLRKNAFGDDMEDTRSLPWKQEQAWTIISKLSATEEIPYAGTLVDFPFKGDDVPLREMERAELISIVTNDGLPVSIKPGRPVYRFVFERLMNDPIFYALQQINYNEKAISSAESTVRSCEEELIMLKTIGFGSWRLTGSTSGPAVRGQYLLAKMGNAAKKIQDLEAVNARLRKKLAAAPEFQPHSKFMPFA</sequence>
<dbReference type="PANTHER" id="PTHR32198:SF2">
    <property type="entry name" value="MITOCHONDRIAL ESCAPE PROTEIN 2"/>
    <property type="match status" value="1"/>
</dbReference>
<evidence type="ECO:0000256" key="9">
    <source>
        <dbReference type="ARBA" id="ARBA00025276"/>
    </source>
</evidence>
<dbReference type="Pfam" id="PF10443">
    <property type="entry name" value="RNA12"/>
    <property type="match status" value="1"/>
</dbReference>
<feature type="domain" description="Mitochondrial escape protein 2 C-terminal" evidence="11">
    <location>
        <begin position="340"/>
        <end position="828"/>
    </location>
</feature>
<dbReference type="InterPro" id="IPR039627">
    <property type="entry name" value="Yme2_C"/>
</dbReference>
<evidence type="ECO:0000259" key="11">
    <source>
        <dbReference type="Pfam" id="PF10443"/>
    </source>
</evidence>
<evidence type="ECO:0000313" key="13">
    <source>
        <dbReference type="Proteomes" id="UP000886523"/>
    </source>
</evidence>
<evidence type="ECO:0000256" key="5">
    <source>
        <dbReference type="ARBA" id="ARBA00022792"/>
    </source>
</evidence>
<dbReference type="OrthoDB" id="10267654at2759"/>
<keyword evidence="10" id="KW-0507">mRNA processing</keyword>
<keyword evidence="4" id="KW-0812">Transmembrane</keyword>
<comment type="subcellular location">
    <subcellularLocation>
        <location evidence="1 10">Mitochondrion inner membrane</location>
        <topology evidence="1 10">Single-pass membrane protein</topology>
    </subcellularLocation>
</comment>
<evidence type="ECO:0000256" key="4">
    <source>
        <dbReference type="ARBA" id="ARBA00022692"/>
    </source>
</evidence>
<evidence type="ECO:0000256" key="6">
    <source>
        <dbReference type="ARBA" id="ARBA00022989"/>
    </source>
</evidence>
<keyword evidence="5 10" id="KW-0999">Mitochondrion inner membrane</keyword>
<dbReference type="GO" id="GO:0006397">
    <property type="term" value="P:mRNA processing"/>
    <property type="evidence" value="ECO:0007669"/>
    <property type="project" value="UniProtKB-UniRule"/>
</dbReference>
<comment type="similarity">
    <text evidence="2 10">Belongs to the YME2 family.</text>
</comment>
<evidence type="ECO:0000256" key="10">
    <source>
        <dbReference type="RuleBase" id="RU367108"/>
    </source>
</evidence>
<dbReference type="GO" id="GO:0003723">
    <property type="term" value="F:RNA binding"/>
    <property type="evidence" value="ECO:0007669"/>
    <property type="project" value="UniProtKB-UniRule"/>
</dbReference>